<dbReference type="PANTHER" id="PTHR33142:SF13">
    <property type="entry name" value="CYCLIN-DEPENDENT PROTEIN KINASE INHIBITOR SMR1"/>
    <property type="match status" value="1"/>
</dbReference>
<dbReference type="PANTHER" id="PTHR33142">
    <property type="entry name" value="CYCLIN-DEPENDENT PROTEIN KINASE INHIBITOR SMR13"/>
    <property type="match status" value="1"/>
</dbReference>
<evidence type="ECO:0000256" key="2">
    <source>
        <dbReference type="ARBA" id="ARBA00023306"/>
    </source>
</evidence>
<dbReference type="GO" id="GO:0032875">
    <property type="term" value="P:regulation of DNA endoreduplication"/>
    <property type="evidence" value="ECO:0007669"/>
    <property type="project" value="InterPro"/>
</dbReference>
<evidence type="ECO:0000256" key="1">
    <source>
        <dbReference type="ARBA" id="ARBA00023013"/>
    </source>
</evidence>
<dbReference type="Proteomes" id="UP000467840">
    <property type="component" value="Chromosome 5"/>
</dbReference>
<reference evidence="3 4" key="1">
    <citation type="journal article" date="2020" name="Mol. Plant">
        <title>The Chromosome-Based Rubber Tree Genome Provides New Insights into Spurge Genome Evolution and Rubber Biosynthesis.</title>
        <authorList>
            <person name="Liu J."/>
            <person name="Shi C."/>
            <person name="Shi C.C."/>
            <person name="Li W."/>
            <person name="Zhang Q.J."/>
            <person name="Zhang Y."/>
            <person name="Li K."/>
            <person name="Lu H.F."/>
            <person name="Shi C."/>
            <person name="Zhu S.T."/>
            <person name="Xiao Z.Y."/>
            <person name="Nan H."/>
            <person name="Yue Y."/>
            <person name="Zhu X.G."/>
            <person name="Wu Y."/>
            <person name="Hong X.N."/>
            <person name="Fan G.Y."/>
            <person name="Tong Y."/>
            <person name="Zhang D."/>
            <person name="Mao C.L."/>
            <person name="Liu Y.L."/>
            <person name="Hao S.J."/>
            <person name="Liu W.Q."/>
            <person name="Lv M.Q."/>
            <person name="Zhang H.B."/>
            <person name="Liu Y."/>
            <person name="Hu-Tang G.R."/>
            <person name="Wang J.P."/>
            <person name="Wang J.H."/>
            <person name="Sun Y.H."/>
            <person name="Ni S.B."/>
            <person name="Chen W.B."/>
            <person name="Zhang X.C."/>
            <person name="Jiao Y.N."/>
            <person name="Eichler E.E."/>
            <person name="Li G.H."/>
            <person name="Liu X."/>
            <person name="Gao L.Z."/>
        </authorList>
    </citation>
    <scope>NUCLEOTIDE SEQUENCE [LARGE SCALE GENOMIC DNA]</scope>
    <source>
        <strain evidence="4">cv. GT1</strain>
        <tissue evidence="3">Leaf</tissue>
    </source>
</reference>
<keyword evidence="4" id="KW-1185">Reference proteome</keyword>
<comment type="caution">
    <text evidence="3">The sequence shown here is derived from an EMBL/GenBank/DDBJ whole genome shotgun (WGS) entry which is preliminary data.</text>
</comment>
<keyword evidence="2" id="KW-0131">Cell cycle</keyword>
<evidence type="ECO:0000313" key="4">
    <source>
        <dbReference type="Proteomes" id="UP000467840"/>
    </source>
</evidence>
<name>A0A6A6NJG0_HEVBR</name>
<dbReference type="GO" id="GO:0004860">
    <property type="term" value="F:protein kinase inhibitor activity"/>
    <property type="evidence" value="ECO:0007669"/>
    <property type="project" value="UniProtKB-KW"/>
</dbReference>
<keyword evidence="1" id="KW-0649">Protein kinase inhibitor</keyword>
<dbReference type="InterPro" id="IPR040389">
    <property type="entry name" value="SMR"/>
</dbReference>
<proteinExistence type="predicted"/>
<evidence type="ECO:0000313" key="3">
    <source>
        <dbReference type="EMBL" id="KAF2324982.1"/>
    </source>
</evidence>
<gene>
    <name evidence="3" type="ORF">GH714_022074</name>
</gene>
<dbReference type="EMBL" id="JAAGAX010000001">
    <property type="protein sequence ID" value="KAF2324982.1"/>
    <property type="molecule type" value="Genomic_DNA"/>
</dbReference>
<sequence>MSLKKLKKRKKMMIFSRQDDKKPTVSIKLAQLVIDELEGGKGEGINLLEEHIKTETTTFDCTTPTAKEHKIPDVMTCPPAPRKSKLSLAVKGNGPNKIRTVKEFFASPELEAMLGINRVSSKISWSNRIKSSGKLSRGSSSKNHIF</sequence>
<organism evidence="3 4">
    <name type="scientific">Hevea brasiliensis</name>
    <name type="common">Para rubber tree</name>
    <name type="synonym">Siphonia brasiliensis</name>
    <dbReference type="NCBI Taxonomy" id="3981"/>
    <lineage>
        <taxon>Eukaryota</taxon>
        <taxon>Viridiplantae</taxon>
        <taxon>Streptophyta</taxon>
        <taxon>Embryophyta</taxon>
        <taxon>Tracheophyta</taxon>
        <taxon>Spermatophyta</taxon>
        <taxon>Magnoliopsida</taxon>
        <taxon>eudicotyledons</taxon>
        <taxon>Gunneridae</taxon>
        <taxon>Pentapetalae</taxon>
        <taxon>rosids</taxon>
        <taxon>fabids</taxon>
        <taxon>Malpighiales</taxon>
        <taxon>Euphorbiaceae</taxon>
        <taxon>Crotonoideae</taxon>
        <taxon>Micrandreae</taxon>
        <taxon>Hevea</taxon>
    </lineage>
</organism>
<protein>
    <submittedName>
        <fullName evidence="3">Uncharacterized protein</fullName>
    </submittedName>
</protein>
<accession>A0A6A6NJG0</accession>
<dbReference type="AlphaFoldDB" id="A0A6A6NJG0"/>